<reference evidence="2 3" key="1">
    <citation type="submission" date="2024-07" db="EMBL/GenBank/DDBJ databases">
        <title>Draft sequence of the Neodothiora populina.</title>
        <authorList>
            <person name="Drown D.D."/>
            <person name="Schuette U.S."/>
            <person name="Buechlein A.B."/>
            <person name="Rusch D.R."/>
            <person name="Winton L.W."/>
            <person name="Adams G.A."/>
        </authorList>
    </citation>
    <scope>NUCLEOTIDE SEQUENCE [LARGE SCALE GENOMIC DNA]</scope>
    <source>
        <strain evidence="2 3">CPC 39397</strain>
    </source>
</reference>
<gene>
    <name evidence="2" type="ORF">AAFC00_003211</name>
</gene>
<evidence type="ECO:0000256" key="1">
    <source>
        <dbReference type="SAM" id="Phobius"/>
    </source>
</evidence>
<keyword evidence="1" id="KW-1133">Transmembrane helix</keyword>
<organism evidence="2 3">
    <name type="scientific">Neodothiora populina</name>
    <dbReference type="NCBI Taxonomy" id="2781224"/>
    <lineage>
        <taxon>Eukaryota</taxon>
        <taxon>Fungi</taxon>
        <taxon>Dikarya</taxon>
        <taxon>Ascomycota</taxon>
        <taxon>Pezizomycotina</taxon>
        <taxon>Dothideomycetes</taxon>
        <taxon>Dothideomycetidae</taxon>
        <taxon>Dothideales</taxon>
        <taxon>Dothioraceae</taxon>
        <taxon>Neodothiora</taxon>
    </lineage>
</organism>
<keyword evidence="1" id="KW-0812">Transmembrane</keyword>
<keyword evidence="3" id="KW-1185">Reference proteome</keyword>
<dbReference type="Proteomes" id="UP001562354">
    <property type="component" value="Unassembled WGS sequence"/>
</dbReference>
<dbReference type="PANTHER" id="PTHR37544">
    <property type="entry name" value="SPRAY-RELATED"/>
    <property type="match status" value="1"/>
</dbReference>
<comment type="caution">
    <text evidence="2">The sequence shown here is derived from an EMBL/GenBank/DDBJ whole genome shotgun (WGS) entry which is preliminary data.</text>
</comment>
<feature type="transmembrane region" description="Helical" evidence="1">
    <location>
        <begin position="107"/>
        <end position="131"/>
    </location>
</feature>
<keyword evidence="1" id="KW-0472">Membrane</keyword>
<accession>A0ABR3PA28</accession>
<proteinExistence type="predicted"/>
<feature type="transmembrane region" description="Helical" evidence="1">
    <location>
        <begin position="67"/>
        <end position="87"/>
    </location>
</feature>
<dbReference type="EMBL" id="JBFMKM010000012">
    <property type="protein sequence ID" value="KAL1302884.1"/>
    <property type="molecule type" value="Genomic_DNA"/>
</dbReference>
<name>A0ABR3PA28_9PEZI</name>
<dbReference type="Pfam" id="PF11915">
    <property type="entry name" value="DUF3433"/>
    <property type="match status" value="1"/>
</dbReference>
<evidence type="ECO:0000313" key="2">
    <source>
        <dbReference type="EMBL" id="KAL1302884.1"/>
    </source>
</evidence>
<dbReference type="RefSeq" id="XP_069199160.1">
    <property type="nucleotide sequence ID" value="XM_069342653.1"/>
</dbReference>
<dbReference type="PANTHER" id="PTHR37544:SF3">
    <property type="entry name" value="SPRAY"/>
    <property type="match status" value="1"/>
</dbReference>
<feature type="transmembrane region" description="Helical" evidence="1">
    <location>
        <begin position="178"/>
        <end position="195"/>
    </location>
</feature>
<dbReference type="GeneID" id="95976913"/>
<protein>
    <submittedName>
        <fullName evidence="2">Uncharacterized protein</fullName>
    </submittedName>
</protein>
<sequence>MGFLKLPTKSTKQDIRIDVRQSDEEREVYSSDISLPHIENEKRGLRLHVLPRLRQYRSWKPLTQEPYFLLPVCLASIGVVLSLQILLLRSQRDNGIIFASDINSLPAGQTFCYLYLPTIVSLTLGFTWTWIDLDIRRLQPFWQLSRLEGASGKDSILLEYPVDFVAFIPFKALRKRHWPVFFASLAVVLITWGLTPLQSAIFATETVIRNSTHAAAVSKEFLSLADQGSLLTSSYTQSCYSIAWQNETLPPFMSRDAMLAPFGFTETPPVIEKSETWTAHTRMYSVDITCHYAHFVDGWWVSNNGCRYMTVTPPTVRPGQYESTYVGYWYEESMDEYLSQYCGQQNNGTFLL</sequence>
<dbReference type="InterPro" id="IPR021840">
    <property type="entry name" value="DUF3433"/>
</dbReference>
<evidence type="ECO:0000313" key="3">
    <source>
        <dbReference type="Proteomes" id="UP001562354"/>
    </source>
</evidence>